<name>A0A0X3UPQ1_9ACTN</name>
<accession>A0A0X3UPQ1</accession>
<comment type="caution">
    <text evidence="1">The sequence shown here is derived from an EMBL/GenBank/DDBJ whole genome shotgun (WGS) entry which is preliminary data.</text>
</comment>
<evidence type="ECO:0000313" key="2">
    <source>
        <dbReference type="Proteomes" id="UP000053244"/>
    </source>
</evidence>
<organism evidence="1 2">
    <name type="scientific">Actinoplanes awajinensis subsp. mycoplanecinus</name>
    <dbReference type="NCBI Taxonomy" id="135947"/>
    <lineage>
        <taxon>Bacteria</taxon>
        <taxon>Bacillati</taxon>
        <taxon>Actinomycetota</taxon>
        <taxon>Actinomycetes</taxon>
        <taxon>Micromonosporales</taxon>
        <taxon>Micromonosporaceae</taxon>
        <taxon>Actinoplanes</taxon>
    </lineage>
</organism>
<dbReference type="EMBL" id="LLZH01000121">
    <property type="protein sequence ID" value="KUL34571.1"/>
    <property type="molecule type" value="Genomic_DNA"/>
</dbReference>
<gene>
    <name evidence="1" type="ORF">ADL15_15995</name>
</gene>
<sequence length="127" mass="13299">MPRPVPVGTMVRKPEIFVGGGDMALRDGDQEALNAALRTIEEQVPEAVKVSFQTTDQDYVGFELAVVELSSGKDLADVAPLRFAEVAGSVWPLISGIGWDGVMGEDAHGNATLILGPSGLPRPGSIA</sequence>
<protein>
    <submittedName>
        <fullName evidence="1">Uncharacterized protein</fullName>
    </submittedName>
</protein>
<dbReference type="Proteomes" id="UP000053244">
    <property type="component" value="Unassembled WGS sequence"/>
</dbReference>
<reference evidence="1 2" key="1">
    <citation type="submission" date="2015-10" db="EMBL/GenBank/DDBJ databases">
        <authorList>
            <person name="Gilbert D.G."/>
        </authorList>
    </citation>
    <scope>NUCLEOTIDE SEQUENCE [LARGE SCALE GENOMIC DNA]</scope>
    <source>
        <strain evidence="1 2">NRRL B-16712</strain>
    </source>
</reference>
<dbReference type="AlphaFoldDB" id="A0A0X3UPQ1"/>
<proteinExistence type="predicted"/>
<evidence type="ECO:0000313" key="1">
    <source>
        <dbReference type="EMBL" id="KUL34571.1"/>
    </source>
</evidence>
<keyword evidence="2" id="KW-1185">Reference proteome</keyword>